<reference evidence="1" key="2">
    <citation type="submission" date="2020-11" db="EMBL/GenBank/DDBJ databases">
        <authorList>
            <person name="McCartney M.A."/>
            <person name="Auch B."/>
            <person name="Kono T."/>
            <person name="Mallez S."/>
            <person name="Becker A."/>
            <person name="Gohl D.M."/>
            <person name="Silverstein K.A.T."/>
            <person name="Koren S."/>
            <person name="Bechman K.B."/>
            <person name="Herman A."/>
            <person name="Abrahante J.E."/>
            <person name="Garbe J."/>
        </authorList>
    </citation>
    <scope>NUCLEOTIDE SEQUENCE</scope>
    <source>
        <strain evidence="1">Duluth1</strain>
        <tissue evidence="1">Whole animal</tissue>
    </source>
</reference>
<name>A0A9D4G4B1_DREPO</name>
<evidence type="ECO:0000313" key="1">
    <source>
        <dbReference type="EMBL" id="KAH3810248.1"/>
    </source>
</evidence>
<evidence type="ECO:0000313" key="2">
    <source>
        <dbReference type="Proteomes" id="UP000828390"/>
    </source>
</evidence>
<dbReference type="AlphaFoldDB" id="A0A9D4G4B1"/>
<proteinExistence type="predicted"/>
<comment type="caution">
    <text evidence="1">The sequence shown here is derived from an EMBL/GenBank/DDBJ whole genome shotgun (WGS) entry which is preliminary data.</text>
</comment>
<accession>A0A9D4G4B1</accession>
<keyword evidence="2" id="KW-1185">Reference proteome</keyword>
<reference evidence="1" key="1">
    <citation type="journal article" date="2019" name="bioRxiv">
        <title>The Genome of the Zebra Mussel, Dreissena polymorpha: A Resource for Invasive Species Research.</title>
        <authorList>
            <person name="McCartney M.A."/>
            <person name="Auch B."/>
            <person name="Kono T."/>
            <person name="Mallez S."/>
            <person name="Zhang Y."/>
            <person name="Obille A."/>
            <person name="Becker A."/>
            <person name="Abrahante J.E."/>
            <person name="Garbe J."/>
            <person name="Badalamenti J.P."/>
            <person name="Herman A."/>
            <person name="Mangelson H."/>
            <person name="Liachko I."/>
            <person name="Sullivan S."/>
            <person name="Sone E.D."/>
            <person name="Koren S."/>
            <person name="Silverstein K.A.T."/>
            <person name="Beckman K.B."/>
            <person name="Gohl D.M."/>
        </authorList>
    </citation>
    <scope>NUCLEOTIDE SEQUENCE</scope>
    <source>
        <strain evidence="1">Duluth1</strain>
        <tissue evidence="1">Whole animal</tissue>
    </source>
</reference>
<sequence>MIALISTALTKRGCYVLVSPGDADVDLLKQQWNDPANSPTTLIGEDTDCVSGDIGQLNVIYWIL</sequence>
<gene>
    <name evidence="1" type="ORF">DPMN_138638</name>
</gene>
<dbReference type="Proteomes" id="UP000828390">
    <property type="component" value="Unassembled WGS sequence"/>
</dbReference>
<protein>
    <submittedName>
        <fullName evidence="1">Uncharacterized protein</fullName>
    </submittedName>
</protein>
<organism evidence="1 2">
    <name type="scientific">Dreissena polymorpha</name>
    <name type="common">Zebra mussel</name>
    <name type="synonym">Mytilus polymorpha</name>
    <dbReference type="NCBI Taxonomy" id="45954"/>
    <lineage>
        <taxon>Eukaryota</taxon>
        <taxon>Metazoa</taxon>
        <taxon>Spiralia</taxon>
        <taxon>Lophotrochozoa</taxon>
        <taxon>Mollusca</taxon>
        <taxon>Bivalvia</taxon>
        <taxon>Autobranchia</taxon>
        <taxon>Heteroconchia</taxon>
        <taxon>Euheterodonta</taxon>
        <taxon>Imparidentia</taxon>
        <taxon>Neoheterodontei</taxon>
        <taxon>Myida</taxon>
        <taxon>Dreissenoidea</taxon>
        <taxon>Dreissenidae</taxon>
        <taxon>Dreissena</taxon>
    </lineage>
</organism>
<dbReference type="EMBL" id="JAIWYP010000006">
    <property type="protein sequence ID" value="KAH3810248.1"/>
    <property type="molecule type" value="Genomic_DNA"/>
</dbReference>